<feature type="domain" description="Response regulatory" evidence="10">
    <location>
        <begin position="794"/>
        <end position="915"/>
    </location>
</feature>
<accession>A0A4S4G2T2</accession>
<dbReference type="InterPro" id="IPR001789">
    <property type="entry name" value="Sig_transdc_resp-reg_receiver"/>
</dbReference>
<feature type="modified residue" description="4-aspartylphosphate" evidence="8">
    <location>
        <position position="846"/>
    </location>
</feature>
<dbReference type="InterPro" id="IPR000014">
    <property type="entry name" value="PAS"/>
</dbReference>
<feature type="domain" description="PAS" evidence="11">
    <location>
        <begin position="255"/>
        <end position="323"/>
    </location>
</feature>
<keyword evidence="4 8" id="KW-0597">Phosphoprotein</keyword>
<dbReference type="EMBL" id="SSTJ01000006">
    <property type="protein sequence ID" value="THG37314.1"/>
    <property type="molecule type" value="Genomic_DNA"/>
</dbReference>
<evidence type="ECO:0000313" key="14">
    <source>
        <dbReference type="Proteomes" id="UP000308978"/>
    </source>
</evidence>
<dbReference type="Proteomes" id="UP000308978">
    <property type="component" value="Unassembled WGS sequence"/>
</dbReference>
<dbReference type="InterPro" id="IPR003661">
    <property type="entry name" value="HisK_dim/P_dom"/>
</dbReference>
<dbReference type="PANTHER" id="PTHR43047:SF64">
    <property type="entry name" value="HISTIDINE KINASE CONTAINING CHEY-HOMOLOGOUS RECEIVER DOMAIN AND PAS DOMAIN-RELATED"/>
    <property type="match status" value="1"/>
</dbReference>
<dbReference type="SUPFAM" id="SSF47384">
    <property type="entry name" value="Homodimeric domain of signal transducing histidine kinase"/>
    <property type="match status" value="1"/>
</dbReference>
<dbReference type="InterPro" id="IPR036097">
    <property type="entry name" value="HisK_dim/P_sf"/>
</dbReference>
<organism evidence="13 14">
    <name type="scientific">Adlercreutzia caecimuris</name>
    <dbReference type="NCBI Taxonomy" id="671266"/>
    <lineage>
        <taxon>Bacteria</taxon>
        <taxon>Bacillati</taxon>
        <taxon>Actinomycetota</taxon>
        <taxon>Coriobacteriia</taxon>
        <taxon>Eggerthellales</taxon>
        <taxon>Eggerthellaceae</taxon>
        <taxon>Adlercreutzia</taxon>
    </lineage>
</organism>
<evidence type="ECO:0000259" key="10">
    <source>
        <dbReference type="PROSITE" id="PS50110"/>
    </source>
</evidence>
<dbReference type="InterPro" id="IPR013655">
    <property type="entry name" value="PAS_fold_3"/>
</dbReference>
<dbReference type="SUPFAM" id="SSF55785">
    <property type="entry name" value="PYP-like sensor domain (PAS domain)"/>
    <property type="match status" value="2"/>
</dbReference>
<keyword evidence="6" id="KW-0418">Kinase</keyword>
<dbReference type="Gene3D" id="1.10.287.130">
    <property type="match status" value="1"/>
</dbReference>
<dbReference type="InterPro" id="IPR001610">
    <property type="entry name" value="PAC"/>
</dbReference>
<dbReference type="SUPFAM" id="SSF55874">
    <property type="entry name" value="ATPase domain of HSP90 chaperone/DNA topoisomerase II/histidine kinase"/>
    <property type="match status" value="1"/>
</dbReference>
<dbReference type="Gene3D" id="3.30.565.10">
    <property type="entry name" value="Histidine kinase-like ATPase, C-terminal domain"/>
    <property type="match status" value="1"/>
</dbReference>
<dbReference type="Pfam" id="PF08448">
    <property type="entry name" value="PAS_4"/>
    <property type="match status" value="1"/>
</dbReference>
<dbReference type="InterPro" id="IPR003594">
    <property type="entry name" value="HATPase_dom"/>
</dbReference>
<proteinExistence type="predicted"/>
<dbReference type="Pfam" id="PF00512">
    <property type="entry name" value="HisKA"/>
    <property type="match status" value="1"/>
</dbReference>
<evidence type="ECO:0000256" key="7">
    <source>
        <dbReference type="ARBA" id="ARBA00023012"/>
    </source>
</evidence>
<dbReference type="SMART" id="SM00448">
    <property type="entry name" value="REC"/>
    <property type="match status" value="1"/>
</dbReference>
<keyword evidence="7" id="KW-0902">Two-component regulatory system</keyword>
<dbReference type="CDD" id="cd00130">
    <property type="entry name" value="PAS"/>
    <property type="match status" value="1"/>
</dbReference>
<dbReference type="NCBIfam" id="TIGR00229">
    <property type="entry name" value="sensory_box"/>
    <property type="match status" value="2"/>
</dbReference>
<dbReference type="PROSITE" id="PS50109">
    <property type="entry name" value="HIS_KIN"/>
    <property type="match status" value="1"/>
</dbReference>
<dbReference type="Pfam" id="PF08447">
    <property type="entry name" value="PAS_3"/>
    <property type="match status" value="1"/>
</dbReference>
<dbReference type="AlphaFoldDB" id="A0A4S4G2T2"/>
<name>A0A4S4G2T2_9ACTN</name>
<dbReference type="SMART" id="SM00388">
    <property type="entry name" value="HisKA"/>
    <property type="match status" value="1"/>
</dbReference>
<dbReference type="PROSITE" id="PS50112">
    <property type="entry name" value="PAS"/>
    <property type="match status" value="1"/>
</dbReference>
<dbReference type="PROSITE" id="PS50113">
    <property type="entry name" value="PAC"/>
    <property type="match status" value="1"/>
</dbReference>
<comment type="catalytic activity">
    <reaction evidence="1">
        <text>ATP + protein L-histidine = ADP + protein N-phospho-L-histidine.</text>
        <dbReference type="EC" id="2.7.13.3"/>
    </reaction>
</comment>
<dbReference type="RefSeq" id="WP_136434215.1">
    <property type="nucleotide sequence ID" value="NZ_SSTJ01000006.1"/>
</dbReference>
<dbReference type="InterPro" id="IPR004358">
    <property type="entry name" value="Sig_transdc_His_kin-like_C"/>
</dbReference>
<dbReference type="InterPro" id="IPR035965">
    <property type="entry name" value="PAS-like_dom_sf"/>
</dbReference>
<dbReference type="InterPro" id="IPR000700">
    <property type="entry name" value="PAS-assoc_C"/>
</dbReference>
<evidence type="ECO:0000256" key="6">
    <source>
        <dbReference type="ARBA" id="ARBA00022777"/>
    </source>
</evidence>
<dbReference type="CDD" id="cd17546">
    <property type="entry name" value="REC_hyHK_CKI1_RcsC-like"/>
    <property type="match status" value="1"/>
</dbReference>
<dbReference type="Pfam" id="PF02518">
    <property type="entry name" value="HATPase_c"/>
    <property type="match status" value="1"/>
</dbReference>
<evidence type="ECO:0000256" key="5">
    <source>
        <dbReference type="ARBA" id="ARBA00022679"/>
    </source>
</evidence>
<evidence type="ECO:0000256" key="8">
    <source>
        <dbReference type="PROSITE-ProRule" id="PRU00169"/>
    </source>
</evidence>
<dbReference type="EC" id="2.7.13.3" evidence="3"/>
<keyword evidence="5" id="KW-0808">Transferase</keyword>
<dbReference type="GO" id="GO:0000155">
    <property type="term" value="F:phosphorelay sensor kinase activity"/>
    <property type="evidence" value="ECO:0007669"/>
    <property type="project" value="InterPro"/>
</dbReference>
<feature type="domain" description="Histidine kinase" evidence="9">
    <location>
        <begin position="543"/>
        <end position="767"/>
    </location>
</feature>
<dbReference type="InterPro" id="IPR011006">
    <property type="entry name" value="CheY-like_superfamily"/>
</dbReference>
<comment type="subcellular location">
    <subcellularLocation>
        <location evidence="2">Cell membrane</location>
    </subcellularLocation>
</comment>
<dbReference type="CDD" id="cd16922">
    <property type="entry name" value="HATPase_EvgS-ArcB-TorS-like"/>
    <property type="match status" value="1"/>
</dbReference>
<reference evidence="13 14" key="1">
    <citation type="submission" date="2019-04" db="EMBL/GenBank/DDBJ databases">
        <title>Microbes associate with the intestines of laboratory mice.</title>
        <authorList>
            <person name="Navarre W."/>
            <person name="Wong E."/>
            <person name="Huang K.C."/>
            <person name="Tropini C."/>
            <person name="Ng K."/>
            <person name="Yu B."/>
        </authorList>
    </citation>
    <scope>NUCLEOTIDE SEQUENCE [LARGE SCALE GENOMIC DNA]</scope>
    <source>
        <strain evidence="13 14">NM80_B27</strain>
    </source>
</reference>
<dbReference type="Gene3D" id="3.30.450.20">
    <property type="entry name" value="PAS domain"/>
    <property type="match status" value="2"/>
</dbReference>
<dbReference type="InterPro" id="IPR036890">
    <property type="entry name" value="HATPase_C_sf"/>
</dbReference>
<evidence type="ECO:0000256" key="4">
    <source>
        <dbReference type="ARBA" id="ARBA00022553"/>
    </source>
</evidence>
<dbReference type="InterPro" id="IPR005467">
    <property type="entry name" value="His_kinase_dom"/>
</dbReference>
<comment type="caution">
    <text evidence="13">The sequence shown here is derived from an EMBL/GenBank/DDBJ whole genome shotgun (WGS) entry which is preliminary data.</text>
</comment>
<evidence type="ECO:0000259" key="11">
    <source>
        <dbReference type="PROSITE" id="PS50112"/>
    </source>
</evidence>
<dbReference type="PANTHER" id="PTHR43047">
    <property type="entry name" value="TWO-COMPONENT HISTIDINE PROTEIN KINASE"/>
    <property type="match status" value="1"/>
</dbReference>
<dbReference type="InterPro" id="IPR013656">
    <property type="entry name" value="PAS_4"/>
</dbReference>
<dbReference type="SMART" id="SM00387">
    <property type="entry name" value="HATPase_c"/>
    <property type="match status" value="1"/>
</dbReference>
<feature type="domain" description="PAC" evidence="12">
    <location>
        <begin position="197"/>
        <end position="254"/>
    </location>
</feature>
<dbReference type="Pfam" id="PF00072">
    <property type="entry name" value="Response_reg"/>
    <property type="match status" value="1"/>
</dbReference>
<evidence type="ECO:0000256" key="2">
    <source>
        <dbReference type="ARBA" id="ARBA00004236"/>
    </source>
</evidence>
<dbReference type="SMART" id="SM00086">
    <property type="entry name" value="PAC"/>
    <property type="match status" value="2"/>
</dbReference>
<evidence type="ECO:0000313" key="13">
    <source>
        <dbReference type="EMBL" id="THG37314.1"/>
    </source>
</evidence>
<dbReference type="Gene3D" id="3.40.50.2300">
    <property type="match status" value="1"/>
</dbReference>
<dbReference type="PROSITE" id="PS50110">
    <property type="entry name" value="RESPONSE_REGULATORY"/>
    <property type="match status" value="1"/>
</dbReference>
<evidence type="ECO:0000256" key="1">
    <source>
        <dbReference type="ARBA" id="ARBA00000085"/>
    </source>
</evidence>
<evidence type="ECO:0000259" key="12">
    <source>
        <dbReference type="PROSITE" id="PS50113"/>
    </source>
</evidence>
<protein>
    <recommendedName>
        <fullName evidence="3">histidine kinase</fullName>
        <ecNumber evidence="3">2.7.13.3</ecNumber>
    </recommendedName>
</protein>
<dbReference type="SMART" id="SM00091">
    <property type="entry name" value="PAS"/>
    <property type="match status" value="2"/>
</dbReference>
<dbReference type="SUPFAM" id="SSF52172">
    <property type="entry name" value="CheY-like"/>
    <property type="match status" value="1"/>
</dbReference>
<gene>
    <name evidence="13" type="ORF">E5986_06020</name>
</gene>
<dbReference type="PRINTS" id="PR00344">
    <property type="entry name" value="BCTRLSENSOR"/>
</dbReference>
<dbReference type="GO" id="GO:0005886">
    <property type="term" value="C:plasma membrane"/>
    <property type="evidence" value="ECO:0007669"/>
    <property type="project" value="UniProtKB-SubCell"/>
</dbReference>
<evidence type="ECO:0000259" key="9">
    <source>
        <dbReference type="PROSITE" id="PS50109"/>
    </source>
</evidence>
<evidence type="ECO:0000256" key="3">
    <source>
        <dbReference type="ARBA" id="ARBA00012438"/>
    </source>
</evidence>
<sequence>MYHCPVHICLVGVADGFASVAEAAKPRPSFSHRFCRLEAPDTAAMAEADALFVDVTGHDALAWVRKALEAKKPRTCIVVVAAREQIDELAPLLDRIHDIWVAPLSARELSYRFERWLDRCKRDADAWRDNQYLEATINSIPSLVWYKSKDGIHHKVNDAFCATVNKAKDDVQGRGHAYIWDVEADDPACIESERQVMESESTIVSEETVQTSDGIRLLTTYKSPLYNIDGAVMGTVGVGIDVTQERAFENEIVEKNRTLETIFTTMECGVITHSFDGSRLIGVNQAALRILGYESEESLMEHGFDMVAPSVLPEDAQRLRASIALLKNVGDSVSTEYRVRHENGDILHVLGNVKLIESDGELLFQRFLLDYTDRKLEEVQKERYQKELIHALSEDYLIVCSFNLDTGEGMPLRVSGDEMRHLDELFAGPLQLESCIGAYLESAVHEDDRATMRETLSADYLREVLAETTRTHVNYRIVRDAEMEYCQATAVRTGDWKEGHDIVLGFRSVDAQTRDEVKKRALLEEALQAANKANAAKSAFLSNMSHDIRTPMNAIVGFTTLAGSRIDQPERVREYLDKIQSSSAHLLSLINDILDMSRIESGKVSLDEQPCSLITLLDDLYSIIQAEASARQLYLTIDTGGIAHADVCCDKLRINQILLNLLGNSLKFTNPGGFIRVAVDELTGAPAGCGRYRFTVSDTGIGMAPEFVDHIFDPFERERTSTISGIQGTGLGMSITKNLVDMMHGTIAVESEKDRGTTFTIELLLALDARGTQAARAQAERAARTRSHAMRGSHLLLVDDNDLNREIAITLLEDEGFTVEYAVDGQEAVDLLKASGADHFQLVLMDVQMPVMNGYEATRAVRALEDERLAHIPILAMTADAFEEDRQKALRCGMDGHLTKPIEIDKLFEALDTMLG</sequence>
<dbReference type="CDD" id="cd00082">
    <property type="entry name" value="HisKA"/>
    <property type="match status" value="1"/>
</dbReference>